<protein>
    <submittedName>
        <fullName evidence="1">Uncharacterized protein</fullName>
    </submittedName>
</protein>
<dbReference type="AlphaFoldDB" id="A0A0D0CNE6"/>
<evidence type="ECO:0000313" key="2">
    <source>
        <dbReference type="Proteomes" id="UP000054538"/>
    </source>
</evidence>
<sequence>MPCILQDPSLKVEPDFENEAFLPLRNIIICNDPNQNQESAAAQLVKDHHHDCVRRLAAWQAQVKNDEELAVQAAAALQEQEAQE</sequence>
<dbReference type="HOGENOM" id="CLU_2528137_0_0_1"/>
<reference evidence="2" key="2">
    <citation type="submission" date="2015-01" db="EMBL/GenBank/DDBJ databases">
        <title>Evolutionary Origins and Diversification of the Mycorrhizal Mutualists.</title>
        <authorList>
            <consortium name="DOE Joint Genome Institute"/>
            <consortium name="Mycorrhizal Genomics Consortium"/>
            <person name="Kohler A."/>
            <person name="Kuo A."/>
            <person name="Nagy L.G."/>
            <person name="Floudas D."/>
            <person name="Copeland A."/>
            <person name="Barry K.W."/>
            <person name="Cichocki N."/>
            <person name="Veneault-Fourrey C."/>
            <person name="LaButti K."/>
            <person name="Lindquist E.A."/>
            <person name="Lipzen A."/>
            <person name="Lundell T."/>
            <person name="Morin E."/>
            <person name="Murat C."/>
            <person name="Riley R."/>
            <person name="Ohm R."/>
            <person name="Sun H."/>
            <person name="Tunlid A."/>
            <person name="Henrissat B."/>
            <person name="Grigoriev I.V."/>
            <person name="Hibbett D.S."/>
            <person name="Martin F."/>
        </authorList>
    </citation>
    <scope>NUCLEOTIDE SEQUENCE [LARGE SCALE GENOMIC DNA]</scope>
    <source>
        <strain evidence="2">Ve08.2h10</strain>
    </source>
</reference>
<gene>
    <name evidence="1" type="ORF">PAXRUDRAFT_780253</name>
</gene>
<keyword evidence="2" id="KW-1185">Reference proteome</keyword>
<accession>A0A0D0CNE6</accession>
<evidence type="ECO:0000313" key="1">
    <source>
        <dbReference type="EMBL" id="KIK76798.1"/>
    </source>
</evidence>
<dbReference type="EMBL" id="KN827289">
    <property type="protein sequence ID" value="KIK76798.1"/>
    <property type="molecule type" value="Genomic_DNA"/>
</dbReference>
<dbReference type="Proteomes" id="UP000054538">
    <property type="component" value="Unassembled WGS sequence"/>
</dbReference>
<reference evidence="1 2" key="1">
    <citation type="submission" date="2014-04" db="EMBL/GenBank/DDBJ databases">
        <authorList>
            <consortium name="DOE Joint Genome Institute"/>
            <person name="Kuo A."/>
            <person name="Kohler A."/>
            <person name="Jargeat P."/>
            <person name="Nagy L.G."/>
            <person name="Floudas D."/>
            <person name="Copeland A."/>
            <person name="Barry K.W."/>
            <person name="Cichocki N."/>
            <person name="Veneault-Fourrey C."/>
            <person name="LaButti K."/>
            <person name="Lindquist E.A."/>
            <person name="Lipzen A."/>
            <person name="Lundell T."/>
            <person name="Morin E."/>
            <person name="Murat C."/>
            <person name="Sun H."/>
            <person name="Tunlid A."/>
            <person name="Henrissat B."/>
            <person name="Grigoriev I.V."/>
            <person name="Hibbett D.S."/>
            <person name="Martin F."/>
            <person name="Nordberg H.P."/>
            <person name="Cantor M.N."/>
            <person name="Hua S.X."/>
        </authorList>
    </citation>
    <scope>NUCLEOTIDE SEQUENCE [LARGE SCALE GENOMIC DNA]</scope>
    <source>
        <strain evidence="1 2">Ve08.2h10</strain>
    </source>
</reference>
<dbReference type="InParanoid" id="A0A0D0CNE6"/>
<name>A0A0D0CNE6_9AGAM</name>
<proteinExistence type="predicted"/>
<organism evidence="1 2">
    <name type="scientific">Paxillus rubicundulus Ve08.2h10</name>
    <dbReference type="NCBI Taxonomy" id="930991"/>
    <lineage>
        <taxon>Eukaryota</taxon>
        <taxon>Fungi</taxon>
        <taxon>Dikarya</taxon>
        <taxon>Basidiomycota</taxon>
        <taxon>Agaricomycotina</taxon>
        <taxon>Agaricomycetes</taxon>
        <taxon>Agaricomycetidae</taxon>
        <taxon>Boletales</taxon>
        <taxon>Paxilineae</taxon>
        <taxon>Paxillaceae</taxon>
        <taxon>Paxillus</taxon>
    </lineage>
</organism>